<sequence>MGRLMDIEPVELGWEPERDALHAGQEWIPWQADHEDGFEPIIVRGMD</sequence>
<organism evidence="1 2">
    <name type="scientific">Kutzneria viridogrisea</name>
    <dbReference type="NCBI Taxonomy" id="47990"/>
    <lineage>
        <taxon>Bacteria</taxon>
        <taxon>Bacillati</taxon>
        <taxon>Actinomycetota</taxon>
        <taxon>Actinomycetes</taxon>
        <taxon>Pseudonocardiales</taxon>
        <taxon>Pseudonocardiaceae</taxon>
        <taxon>Kutzneria</taxon>
    </lineage>
</organism>
<dbReference type="Proteomes" id="UP000517916">
    <property type="component" value="Unassembled WGS sequence"/>
</dbReference>
<comment type="caution">
    <text evidence="1">The sequence shown here is derived from an EMBL/GenBank/DDBJ whole genome shotgun (WGS) entry which is preliminary data.</text>
</comment>
<reference evidence="1 2" key="1">
    <citation type="submission" date="2020-08" db="EMBL/GenBank/DDBJ databases">
        <title>Genomic Encyclopedia of Archaeal and Bacterial Type Strains, Phase II (KMG-II): from individual species to whole genera.</title>
        <authorList>
            <person name="Goeker M."/>
        </authorList>
    </citation>
    <scope>NUCLEOTIDE SEQUENCE [LARGE SCALE GENOMIC DNA]</scope>
    <source>
        <strain evidence="1 2">DSM 43850</strain>
    </source>
</reference>
<accession>A0ABR6BDN6</accession>
<protein>
    <submittedName>
        <fullName evidence="1">Uncharacterized protein</fullName>
    </submittedName>
</protein>
<gene>
    <name evidence="1" type="ORF">BC739_002099</name>
</gene>
<evidence type="ECO:0000313" key="1">
    <source>
        <dbReference type="EMBL" id="MBA8924900.1"/>
    </source>
</evidence>
<dbReference type="EMBL" id="JACJID010000002">
    <property type="protein sequence ID" value="MBA8924900.1"/>
    <property type="molecule type" value="Genomic_DNA"/>
</dbReference>
<evidence type="ECO:0000313" key="2">
    <source>
        <dbReference type="Proteomes" id="UP000517916"/>
    </source>
</evidence>
<proteinExistence type="predicted"/>
<dbReference type="RefSeq" id="WP_158510855.1">
    <property type="nucleotide sequence ID" value="NZ_BAAABQ010000010.1"/>
</dbReference>
<name>A0ABR6BDN6_9PSEU</name>
<keyword evidence="2" id="KW-1185">Reference proteome</keyword>